<dbReference type="InterPro" id="IPR051938">
    <property type="entry name" value="Apopto_cytoskel_mod"/>
</dbReference>
<name>A0A8S1NKT1_PARPR</name>
<protein>
    <recommendedName>
        <fullName evidence="3">J domain-containing protein</fullName>
    </recommendedName>
</protein>
<keyword evidence="2" id="KW-1133">Transmembrane helix</keyword>
<dbReference type="InterPro" id="IPR018253">
    <property type="entry name" value="DnaJ_domain_CS"/>
</dbReference>
<dbReference type="PROSITE" id="PS00636">
    <property type="entry name" value="DNAJ_1"/>
    <property type="match status" value="1"/>
</dbReference>
<dbReference type="AlphaFoldDB" id="A0A8S1NKT1"/>
<keyword evidence="1" id="KW-0143">Chaperone</keyword>
<evidence type="ECO:0000256" key="2">
    <source>
        <dbReference type="SAM" id="Phobius"/>
    </source>
</evidence>
<feature type="domain" description="J" evidence="3">
    <location>
        <begin position="19"/>
        <end position="81"/>
    </location>
</feature>
<sequence>MKNKIKFFFSQLKFNPNKNYYQILNLTNKSTQEEIKTAYYTLAKLYHPDKNPDQIDKFKAINEAYEVLKNPTTKSEYDESQVNPQQYQKKQYDRQYHQHSTYSYQQNVNHEQFRRMYEEYKRQQSHYEYQYHSKTSYAKDDPFKQYKKYTQEEQFELYSSRAAAMRYLIIFMMGMAGYVFFELFGLLMENRQIVVVDQNTGQQYVTTKEEFRRIQQKTREQMDYERRRAILKQIQDEELRMLRQNQQQTEFQK</sequence>
<keyword evidence="2" id="KW-0472">Membrane</keyword>
<keyword evidence="2" id="KW-0812">Transmembrane</keyword>
<evidence type="ECO:0000313" key="5">
    <source>
        <dbReference type="Proteomes" id="UP000688137"/>
    </source>
</evidence>
<reference evidence="4" key="1">
    <citation type="submission" date="2021-01" db="EMBL/GenBank/DDBJ databases">
        <authorList>
            <consortium name="Genoscope - CEA"/>
            <person name="William W."/>
        </authorList>
    </citation>
    <scope>NUCLEOTIDE SEQUENCE</scope>
</reference>
<dbReference type="PANTHER" id="PTHR44145">
    <property type="entry name" value="DNAJ HOMOLOG SUBFAMILY A MEMBER 3, MITOCHONDRIAL"/>
    <property type="match status" value="1"/>
</dbReference>
<evidence type="ECO:0000313" key="4">
    <source>
        <dbReference type="EMBL" id="CAD8093867.1"/>
    </source>
</evidence>
<dbReference type="CDD" id="cd06257">
    <property type="entry name" value="DnaJ"/>
    <property type="match status" value="1"/>
</dbReference>
<dbReference type="SMART" id="SM00271">
    <property type="entry name" value="DnaJ"/>
    <property type="match status" value="1"/>
</dbReference>
<feature type="transmembrane region" description="Helical" evidence="2">
    <location>
        <begin position="167"/>
        <end position="188"/>
    </location>
</feature>
<evidence type="ECO:0000256" key="1">
    <source>
        <dbReference type="ARBA" id="ARBA00023186"/>
    </source>
</evidence>
<proteinExistence type="predicted"/>
<dbReference type="OMA" id="HEQFRRM"/>
<gene>
    <name evidence="4" type="ORF">PPRIM_AZ9-3.1.T0940097</name>
</gene>
<organism evidence="4 5">
    <name type="scientific">Paramecium primaurelia</name>
    <dbReference type="NCBI Taxonomy" id="5886"/>
    <lineage>
        <taxon>Eukaryota</taxon>
        <taxon>Sar</taxon>
        <taxon>Alveolata</taxon>
        <taxon>Ciliophora</taxon>
        <taxon>Intramacronucleata</taxon>
        <taxon>Oligohymenophorea</taxon>
        <taxon>Peniculida</taxon>
        <taxon>Parameciidae</taxon>
        <taxon>Paramecium</taxon>
    </lineage>
</organism>
<dbReference type="PROSITE" id="PS50076">
    <property type="entry name" value="DNAJ_2"/>
    <property type="match status" value="1"/>
</dbReference>
<dbReference type="Proteomes" id="UP000688137">
    <property type="component" value="Unassembled WGS sequence"/>
</dbReference>
<dbReference type="PANTHER" id="PTHR44145:SF3">
    <property type="entry name" value="DNAJ HOMOLOG SUBFAMILY A MEMBER 3, MITOCHONDRIAL"/>
    <property type="match status" value="1"/>
</dbReference>
<comment type="caution">
    <text evidence="4">The sequence shown here is derived from an EMBL/GenBank/DDBJ whole genome shotgun (WGS) entry which is preliminary data.</text>
</comment>
<dbReference type="Pfam" id="PF00226">
    <property type="entry name" value="DnaJ"/>
    <property type="match status" value="1"/>
</dbReference>
<keyword evidence="5" id="KW-1185">Reference proteome</keyword>
<dbReference type="EMBL" id="CAJJDM010000097">
    <property type="protein sequence ID" value="CAD8093867.1"/>
    <property type="molecule type" value="Genomic_DNA"/>
</dbReference>
<dbReference type="InterPro" id="IPR001623">
    <property type="entry name" value="DnaJ_domain"/>
</dbReference>
<accession>A0A8S1NKT1</accession>
<evidence type="ECO:0000259" key="3">
    <source>
        <dbReference type="PROSITE" id="PS50076"/>
    </source>
</evidence>